<reference evidence="1" key="1">
    <citation type="submission" date="2025-08" db="UniProtKB">
        <authorList>
            <consortium name="Ensembl"/>
        </authorList>
    </citation>
    <scope>IDENTIFICATION</scope>
</reference>
<organism evidence="1 2">
    <name type="scientific">Athene cunicularia</name>
    <name type="common">Burrowing owl</name>
    <name type="synonym">Speotyto cunicularia</name>
    <dbReference type="NCBI Taxonomy" id="194338"/>
    <lineage>
        <taxon>Eukaryota</taxon>
        <taxon>Metazoa</taxon>
        <taxon>Chordata</taxon>
        <taxon>Craniata</taxon>
        <taxon>Vertebrata</taxon>
        <taxon>Euteleostomi</taxon>
        <taxon>Archelosauria</taxon>
        <taxon>Archosauria</taxon>
        <taxon>Dinosauria</taxon>
        <taxon>Saurischia</taxon>
        <taxon>Theropoda</taxon>
        <taxon>Coelurosauria</taxon>
        <taxon>Aves</taxon>
        <taxon>Neognathae</taxon>
        <taxon>Neoaves</taxon>
        <taxon>Telluraves</taxon>
        <taxon>Strigiformes</taxon>
        <taxon>Strigidae</taxon>
        <taxon>Athene</taxon>
    </lineage>
</organism>
<reference evidence="1" key="2">
    <citation type="submission" date="2025-09" db="UniProtKB">
        <authorList>
            <consortium name="Ensembl"/>
        </authorList>
    </citation>
    <scope>IDENTIFICATION</scope>
</reference>
<keyword evidence="2" id="KW-1185">Reference proteome</keyword>
<protein>
    <submittedName>
        <fullName evidence="1">Uncharacterized protein</fullName>
    </submittedName>
</protein>
<accession>A0A663LJK8</accession>
<name>A0A663LJK8_ATHCN</name>
<evidence type="ECO:0000313" key="2">
    <source>
        <dbReference type="Proteomes" id="UP000472269"/>
    </source>
</evidence>
<dbReference type="Ensembl" id="ENSACUT00000000606.1">
    <property type="protein sequence ID" value="ENSACUP00000000566.1"/>
    <property type="gene ID" value="ENSACUG00000000438.1"/>
</dbReference>
<sequence>MADTALPKARARSSIPIQVLQMCCPAAIAACRASCFSLISTHIKDKQINQVTQSFITCAEQQKLRCLICRKGNCTEKRLQREERECMSLEVKQGRKKAEKICFREKCNVLINKVSSGLFSTLLVSLRMFFASGCPNF</sequence>
<dbReference type="AlphaFoldDB" id="A0A663LJK8"/>
<evidence type="ECO:0000313" key="1">
    <source>
        <dbReference type="Ensembl" id="ENSACUP00000000566.1"/>
    </source>
</evidence>
<dbReference type="Proteomes" id="UP000472269">
    <property type="component" value="Unplaced"/>
</dbReference>
<proteinExistence type="predicted"/>